<sequence length="125" mass="13892">MVNYFVQFITILLIYLIGNGLVHWLNLPVPGSIVGMALLFLGLTLKVCKLKWVEAIAQLHIKHITLLFIPFAVGVWHYTGIFRVEGLKLTAILAASSIAVLLVTAGMAEFFEIKTKRGRQNGKND</sequence>
<dbReference type="AlphaFoldDB" id="A0A942SU83"/>
<keyword evidence="9" id="KW-1185">Reference proteome</keyword>
<keyword evidence="4 6" id="KW-1133">Transmembrane helix</keyword>
<dbReference type="EMBL" id="JAGYPE010000001">
    <property type="protein sequence ID" value="MBS4179951.1"/>
    <property type="molecule type" value="Genomic_DNA"/>
</dbReference>
<evidence type="ECO:0000313" key="7">
    <source>
        <dbReference type="EMBL" id="MBS4179951.1"/>
    </source>
</evidence>
<comment type="caution">
    <text evidence="7">The sequence shown here is derived from an EMBL/GenBank/DDBJ whole genome shotgun (WGS) entry which is preliminary data.</text>
</comment>
<evidence type="ECO:0000313" key="8">
    <source>
        <dbReference type="EMBL" id="MCH6266298.1"/>
    </source>
</evidence>
<evidence type="ECO:0000256" key="5">
    <source>
        <dbReference type="ARBA" id="ARBA00023136"/>
    </source>
</evidence>
<evidence type="ECO:0000313" key="9">
    <source>
        <dbReference type="Proteomes" id="UP000677265"/>
    </source>
</evidence>
<evidence type="ECO:0000256" key="2">
    <source>
        <dbReference type="ARBA" id="ARBA00022475"/>
    </source>
</evidence>
<accession>A0A942SU83</accession>
<keyword evidence="5 6" id="KW-0472">Membrane</keyword>
<feature type="transmembrane region" description="Helical" evidence="6">
    <location>
        <begin position="5"/>
        <end position="25"/>
    </location>
</feature>
<feature type="transmembrane region" description="Helical" evidence="6">
    <location>
        <begin position="60"/>
        <end position="79"/>
    </location>
</feature>
<dbReference type="PANTHER" id="PTHR33931">
    <property type="entry name" value="HOLIN-LIKE PROTEIN CIDA-RELATED"/>
    <property type="match status" value="1"/>
</dbReference>
<keyword evidence="2" id="KW-1003">Cell membrane</keyword>
<name>A0A942SU83_9BACI</name>
<dbReference type="RefSeq" id="WP_213139988.1">
    <property type="nucleotide sequence ID" value="NZ_JAGYPE020000019.1"/>
</dbReference>
<dbReference type="Proteomes" id="UP000677265">
    <property type="component" value="Unassembled WGS sequence"/>
</dbReference>
<keyword evidence="3 6" id="KW-0812">Transmembrane</keyword>
<feature type="transmembrane region" description="Helical" evidence="6">
    <location>
        <begin position="91"/>
        <end position="111"/>
    </location>
</feature>
<dbReference type="GO" id="GO:0005886">
    <property type="term" value="C:plasma membrane"/>
    <property type="evidence" value="ECO:0007669"/>
    <property type="project" value="UniProtKB-SubCell"/>
</dbReference>
<evidence type="ECO:0000256" key="3">
    <source>
        <dbReference type="ARBA" id="ARBA00022692"/>
    </source>
</evidence>
<evidence type="ECO:0000256" key="1">
    <source>
        <dbReference type="ARBA" id="ARBA00004651"/>
    </source>
</evidence>
<gene>
    <name evidence="7" type="ORF">KHB02_00980</name>
    <name evidence="8" type="ORF">KHB02_012280</name>
</gene>
<dbReference type="InterPro" id="IPR005538">
    <property type="entry name" value="LrgA/CidA"/>
</dbReference>
<comment type="subcellular location">
    <subcellularLocation>
        <location evidence="1">Cell membrane</location>
        <topology evidence="1">Multi-pass membrane protein</topology>
    </subcellularLocation>
</comment>
<evidence type="ECO:0000256" key="4">
    <source>
        <dbReference type="ARBA" id="ARBA00022989"/>
    </source>
</evidence>
<dbReference type="PANTHER" id="PTHR33931:SF2">
    <property type="entry name" value="HOLIN-LIKE PROTEIN CIDA"/>
    <property type="match status" value="1"/>
</dbReference>
<organism evidence="7">
    <name type="scientific">Neobacillus citreus</name>
    <dbReference type="NCBI Taxonomy" id="2833578"/>
    <lineage>
        <taxon>Bacteria</taxon>
        <taxon>Bacillati</taxon>
        <taxon>Bacillota</taxon>
        <taxon>Bacilli</taxon>
        <taxon>Bacillales</taxon>
        <taxon>Bacillaceae</taxon>
        <taxon>Neobacillus</taxon>
    </lineage>
</organism>
<dbReference type="Pfam" id="PF03788">
    <property type="entry name" value="LrgA"/>
    <property type="match status" value="1"/>
</dbReference>
<reference evidence="7" key="1">
    <citation type="submission" date="2021-05" db="EMBL/GenBank/DDBJ databases">
        <title>Novel Bacillus species.</title>
        <authorList>
            <person name="Liu G."/>
        </authorList>
    </citation>
    <scope>NUCLEOTIDE SEQUENCE</scope>
    <source>
        <strain evidence="7 9">FJAT-50051</strain>
    </source>
</reference>
<proteinExistence type="predicted"/>
<evidence type="ECO:0000256" key="6">
    <source>
        <dbReference type="SAM" id="Phobius"/>
    </source>
</evidence>
<feature type="transmembrane region" description="Helical" evidence="6">
    <location>
        <begin position="31"/>
        <end position="48"/>
    </location>
</feature>
<dbReference type="EMBL" id="JAGYPE020000019">
    <property type="protein sequence ID" value="MCH6266298.1"/>
    <property type="molecule type" value="Genomic_DNA"/>
</dbReference>
<protein>
    <submittedName>
        <fullName evidence="7">CidA/LrgA family protein</fullName>
    </submittedName>
</protein>